<dbReference type="AlphaFoldDB" id="A0A7I8K7P3"/>
<evidence type="ECO:0000313" key="2">
    <source>
        <dbReference type="EMBL" id="CAA7393731.1"/>
    </source>
</evidence>
<dbReference type="PANTHER" id="PTHR32011">
    <property type="entry name" value="OS08G0472400 PROTEIN"/>
    <property type="match status" value="1"/>
</dbReference>
<proteinExistence type="predicted"/>
<evidence type="ECO:0000256" key="1">
    <source>
        <dbReference type="SAM" id="MobiDB-lite"/>
    </source>
</evidence>
<sequence>MAAEDEYAAAESGLQRRLRRPPRVCFSFAAYAKTVVGRLRELGLPVVEGVSDEEISRIESSHAFFFPPDLREVLREGLPIGTGFPNWRSASPEQLQLLICLPTSDLLHEVSWGRFWCESAWGSKPHGAAEALRVAESVMETAPLLVPIYQHFYMPSRPNTAGNPVFFVRGGEVRRSNVDLTDFFQREEFTRETGGKAAPSPPDSAPAWASTSPRPIDVWTQLAEGGRVIRRPERTASTVTTPQLRKLLEHLEWKLREGGWTKREAREMMSAGVSEQSSSGQPSPADAYSLGGHVRALAVALLQAGWSQGDVAYSLGDVSVNPQRRNDASMEQ</sequence>
<keyword evidence="3" id="KW-1185">Reference proteome</keyword>
<evidence type="ECO:0000313" key="3">
    <source>
        <dbReference type="Proteomes" id="UP000663760"/>
    </source>
</evidence>
<dbReference type="OrthoDB" id="1921190at2759"/>
<protein>
    <submittedName>
        <fullName evidence="2">Uncharacterized protein</fullName>
    </submittedName>
</protein>
<gene>
    <name evidence="2" type="ORF">SI8410_03004446</name>
</gene>
<accession>A0A7I8K7P3</accession>
<reference evidence="2" key="1">
    <citation type="submission" date="2020-02" db="EMBL/GenBank/DDBJ databases">
        <authorList>
            <person name="Scholz U."/>
            <person name="Mascher M."/>
            <person name="Fiebig A."/>
        </authorList>
    </citation>
    <scope>NUCLEOTIDE SEQUENCE</scope>
</reference>
<dbReference type="Proteomes" id="UP000663760">
    <property type="component" value="Chromosome 3"/>
</dbReference>
<name>A0A7I8K7P3_SPIIN</name>
<feature type="region of interest" description="Disordered" evidence="1">
    <location>
        <begin position="190"/>
        <end position="211"/>
    </location>
</feature>
<dbReference type="PANTHER" id="PTHR32011:SF6">
    <property type="entry name" value="KNR4_SMI1-LIKE DOMAIN-CONTAINING PROTEIN"/>
    <property type="match status" value="1"/>
</dbReference>
<dbReference type="EMBL" id="LR746266">
    <property type="protein sequence ID" value="CAA7393731.1"/>
    <property type="molecule type" value="Genomic_DNA"/>
</dbReference>
<organism evidence="2 3">
    <name type="scientific">Spirodela intermedia</name>
    <name type="common">Intermediate duckweed</name>
    <dbReference type="NCBI Taxonomy" id="51605"/>
    <lineage>
        <taxon>Eukaryota</taxon>
        <taxon>Viridiplantae</taxon>
        <taxon>Streptophyta</taxon>
        <taxon>Embryophyta</taxon>
        <taxon>Tracheophyta</taxon>
        <taxon>Spermatophyta</taxon>
        <taxon>Magnoliopsida</taxon>
        <taxon>Liliopsida</taxon>
        <taxon>Araceae</taxon>
        <taxon>Lemnoideae</taxon>
        <taxon>Spirodela</taxon>
    </lineage>
</organism>